<reference evidence="1" key="1">
    <citation type="submission" date="2020-05" db="EMBL/GenBank/DDBJ databases">
        <authorList>
            <person name="Chiriac C."/>
            <person name="Salcher M."/>
            <person name="Ghai R."/>
            <person name="Kavagutti S V."/>
        </authorList>
    </citation>
    <scope>NUCLEOTIDE SEQUENCE</scope>
</reference>
<organism evidence="1">
    <name type="scientific">freshwater metagenome</name>
    <dbReference type="NCBI Taxonomy" id="449393"/>
    <lineage>
        <taxon>unclassified sequences</taxon>
        <taxon>metagenomes</taxon>
        <taxon>ecological metagenomes</taxon>
    </lineage>
</organism>
<sequence length="88" mass="9559">MVHVLLILDVLSLPTRDDDIVAFTHVMIDYVGQLLVVIRRVFNAHLEVLLIEGVALKGEGVGEAHGHVGLLVPETVFEQNGLLVLVGI</sequence>
<accession>A0A6J6X3S0</accession>
<dbReference type="AlphaFoldDB" id="A0A6J6X3S0"/>
<proteinExistence type="predicted"/>
<protein>
    <submittedName>
        <fullName evidence="1">Unannotated protein</fullName>
    </submittedName>
</protein>
<evidence type="ECO:0000313" key="1">
    <source>
        <dbReference type="EMBL" id="CAB4790343.1"/>
    </source>
</evidence>
<name>A0A6J6X3S0_9ZZZZ</name>
<dbReference type="EMBL" id="CAFAAB010000141">
    <property type="protein sequence ID" value="CAB4790343.1"/>
    <property type="molecule type" value="Genomic_DNA"/>
</dbReference>
<gene>
    <name evidence="1" type="ORF">UFOPK2958_01129</name>
</gene>